<reference evidence="12" key="1">
    <citation type="submission" date="2022-06" db="EMBL/GenBank/DDBJ databases">
        <title>Ornithinimicrobium JY.X270.</title>
        <authorList>
            <person name="Huang Y."/>
        </authorList>
    </citation>
    <scope>NUCLEOTIDE SEQUENCE</scope>
    <source>
        <strain evidence="12">JY.X270</strain>
    </source>
</reference>
<dbReference type="InterPro" id="IPR003856">
    <property type="entry name" value="LPS_length_determ_N"/>
</dbReference>
<evidence type="ECO:0000256" key="6">
    <source>
        <dbReference type="ARBA" id="ARBA00022840"/>
    </source>
</evidence>
<proteinExistence type="inferred from homology"/>
<evidence type="ECO:0000256" key="2">
    <source>
        <dbReference type="ARBA" id="ARBA00006683"/>
    </source>
</evidence>
<dbReference type="SUPFAM" id="SSF52540">
    <property type="entry name" value="P-loop containing nucleoside triphosphate hydrolases"/>
    <property type="match status" value="1"/>
</dbReference>
<keyword evidence="13" id="KW-1185">Reference proteome</keyword>
<dbReference type="RefSeq" id="WP_252620809.1">
    <property type="nucleotide sequence ID" value="NZ_CP099490.1"/>
</dbReference>
<comment type="similarity">
    <text evidence="2">Belongs to the CpsC/CapA family.</text>
</comment>
<evidence type="ECO:0000256" key="7">
    <source>
        <dbReference type="ARBA" id="ARBA00022989"/>
    </source>
</evidence>
<evidence type="ECO:0000256" key="4">
    <source>
        <dbReference type="ARBA" id="ARBA00022692"/>
    </source>
</evidence>
<dbReference type="Pfam" id="PF02706">
    <property type="entry name" value="Wzz"/>
    <property type="match status" value="1"/>
</dbReference>
<evidence type="ECO:0000256" key="9">
    <source>
        <dbReference type="SAM" id="MobiDB-lite"/>
    </source>
</evidence>
<name>A0ABY4YHM0_9MICO</name>
<dbReference type="InterPro" id="IPR033756">
    <property type="entry name" value="YlxH/NBP35"/>
</dbReference>
<sequence length="484" mass="52031">MGDLLVDLGDYLRLLTRRWPWVALLLVVCVGGALAATALTNPTYRATAQLFISTTSQSNVSDLAQGSSFTFRQVTTYADLVTAPVVLDPVIETLELDDDPADLAARISTAVPDDTVLINVSVSGEDSQQAAEIANAVADQFTRTIDQLERSDAQGASPVKASLVRPAQAPSTPDLPNPSRNLALGVSLGLMLGIAAAVLREVLDTRVRSVSDLERIADLPVIGGIAFDKEAARIPLVVDAADYSPRAEAFRAIRTNLQFFDAAEQPRSLLITSSLPGEGKSTTLLNLALTLAAAGSEVCVIEADLRRPKLLEYMGLEGAAGLTSVLIGQASLDDVLQPYGRHLTTLGAGAVPPNPSELLGSPAMRTLLTELRDRFEYLLIDAPPLLPVTDAAVLSKVVDGTIMVVGSGIVRRHQLTRALEILDSVDAKILGLLMNRQPVNSANTYGYYYEGYGPSPTDKGLRRGRRERQERRDRRDRRARAGFR</sequence>
<dbReference type="InterPro" id="IPR050445">
    <property type="entry name" value="Bact_polysacc_biosynth/exp"/>
</dbReference>
<evidence type="ECO:0000256" key="10">
    <source>
        <dbReference type="SAM" id="Phobius"/>
    </source>
</evidence>
<evidence type="ECO:0000256" key="1">
    <source>
        <dbReference type="ARBA" id="ARBA00004651"/>
    </source>
</evidence>
<feature type="region of interest" description="Disordered" evidence="9">
    <location>
        <begin position="151"/>
        <end position="178"/>
    </location>
</feature>
<keyword evidence="8 10" id="KW-0472">Membrane</keyword>
<feature type="region of interest" description="Disordered" evidence="9">
    <location>
        <begin position="456"/>
        <end position="484"/>
    </location>
</feature>
<dbReference type="CDD" id="cd05387">
    <property type="entry name" value="BY-kinase"/>
    <property type="match status" value="1"/>
</dbReference>
<keyword evidence="4 10" id="KW-0812">Transmembrane</keyword>
<protein>
    <submittedName>
        <fullName evidence="12">Polysaccharide biosynthesis tyrosine autokinase</fullName>
        <ecNumber evidence="12">2.7.10.2</ecNumber>
    </submittedName>
</protein>
<gene>
    <name evidence="12" type="ORF">NF557_16230</name>
</gene>
<dbReference type="Gene3D" id="3.40.50.300">
    <property type="entry name" value="P-loop containing nucleotide triphosphate hydrolases"/>
    <property type="match status" value="1"/>
</dbReference>
<dbReference type="NCBIfam" id="TIGR01007">
    <property type="entry name" value="eps_fam"/>
    <property type="match status" value="1"/>
</dbReference>
<dbReference type="Proteomes" id="UP001056535">
    <property type="component" value="Chromosome"/>
</dbReference>
<dbReference type="Pfam" id="PF10609">
    <property type="entry name" value="ParA"/>
    <property type="match status" value="1"/>
</dbReference>
<keyword evidence="3" id="KW-1003">Cell membrane</keyword>
<feature type="transmembrane region" description="Helical" evidence="10">
    <location>
        <begin position="20"/>
        <end position="39"/>
    </location>
</feature>
<dbReference type="PANTHER" id="PTHR32309:SF13">
    <property type="entry name" value="FERRIC ENTEROBACTIN TRANSPORT PROTEIN FEPE"/>
    <property type="match status" value="1"/>
</dbReference>
<dbReference type="EC" id="2.7.10.2" evidence="12"/>
<keyword evidence="7 10" id="KW-1133">Transmembrane helix</keyword>
<keyword evidence="6" id="KW-0067">ATP-binding</keyword>
<accession>A0ABY4YHM0</accession>
<dbReference type="InterPro" id="IPR005702">
    <property type="entry name" value="Wzc-like_C"/>
</dbReference>
<dbReference type="EMBL" id="CP099490">
    <property type="protein sequence ID" value="USQ76114.1"/>
    <property type="molecule type" value="Genomic_DNA"/>
</dbReference>
<evidence type="ECO:0000313" key="13">
    <source>
        <dbReference type="Proteomes" id="UP001056535"/>
    </source>
</evidence>
<evidence type="ECO:0000256" key="3">
    <source>
        <dbReference type="ARBA" id="ARBA00022475"/>
    </source>
</evidence>
<keyword evidence="12" id="KW-0808">Transferase</keyword>
<feature type="compositionally biased region" description="Basic residues" evidence="9">
    <location>
        <begin position="474"/>
        <end position="484"/>
    </location>
</feature>
<keyword evidence="5" id="KW-0547">Nucleotide-binding</keyword>
<evidence type="ECO:0000259" key="11">
    <source>
        <dbReference type="Pfam" id="PF02706"/>
    </source>
</evidence>
<dbReference type="GO" id="GO:0004715">
    <property type="term" value="F:non-membrane spanning protein tyrosine kinase activity"/>
    <property type="evidence" value="ECO:0007669"/>
    <property type="project" value="UniProtKB-EC"/>
</dbReference>
<evidence type="ECO:0000256" key="8">
    <source>
        <dbReference type="ARBA" id="ARBA00023136"/>
    </source>
</evidence>
<evidence type="ECO:0000313" key="12">
    <source>
        <dbReference type="EMBL" id="USQ76114.1"/>
    </source>
</evidence>
<feature type="domain" description="Polysaccharide chain length determinant N-terminal" evidence="11">
    <location>
        <begin position="6"/>
        <end position="93"/>
    </location>
</feature>
<evidence type="ECO:0000256" key="5">
    <source>
        <dbReference type="ARBA" id="ARBA00022741"/>
    </source>
</evidence>
<comment type="subcellular location">
    <subcellularLocation>
        <location evidence="1">Cell membrane</location>
        <topology evidence="1">Multi-pass membrane protein</topology>
    </subcellularLocation>
</comment>
<organism evidence="12 13">
    <name type="scientific">Ornithinimicrobium cryptoxanthini</name>
    <dbReference type="NCBI Taxonomy" id="2934161"/>
    <lineage>
        <taxon>Bacteria</taxon>
        <taxon>Bacillati</taxon>
        <taxon>Actinomycetota</taxon>
        <taxon>Actinomycetes</taxon>
        <taxon>Micrococcales</taxon>
        <taxon>Ornithinimicrobiaceae</taxon>
        <taxon>Ornithinimicrobium</taxon>
    </lineage>
</organism>
<dbReference type="PANTHER" id="PTHR32309">
    <property type="entry name" value="TYROSINE-PROTEIN KINASE"/>
    <property type="match status" value="1"/>
</dbReference>
<dbReference type="InterPro" id="IPR027417">
    <property type="entry name" value="P-loop_NTPase"/>
</dbReference>